<accession>A0A821NDR5</accession>
<dbReference type="Proteomes" id="UP000663866">
    <property type="component" value="Unassembled WGS sequence"/>
</dbReference>
<reference evidence="1" key="1">
    <citation type="submission" date="2021-02" db="EMBL/GenBank/DDBJ databases">
        <authorList>
            <person name="Nowell W R."/>
        </authorList>
    </citation>
    <scope>NUCLEOTIDE SEQUENCE</scope>
</reference>
<feature type="non-terminal residue" evidence="1">
    <location>
        <position position="80"/>
    </location>
</feature>
<protein>
    <submittedName>
        <fullName evidence="1">Uncharacterized protein</fullName>
    </submittedName>
</protein>
<sequence>LTTAIVDQKSQVKLDNIAWNTFTWSAAVSLYGSLQHQSNGILIQNLSSTVIINPQSGTITATNLAISEVGAYIIKLDITT</sequence>
<dbReference type="EMBL" id="CAJOBG010123087">
    <property type="protein sequence ID" value="CAF4786338.1"/>
    <property type="molecule type" value="Genomic_DNA"/>
</dbReference>
<evidence type="ECO:0000313" key="1">
    <source>
        <dbReference type="EMBL" id="CAF4786338.1"/>
    </source>
</evidence>
<comment type="caution">
    <text evidence="1">The sequence shown here is derived from an EMBL/GenBank/DDBJ whole genome shotgun (WGS) entry which is preliminary data.</text>
</comment>
<evidence type="ECO:0000313" key="2">
    <source>
        <dbReference type="Proteomes" id="UP000663866"/>
    </source>
</evidence>
<dbReference type="AlphaFoldDB" id="A0A821NDR5"/>
<organism evidence="1 2">
    <name type="scientific">Rotaria magnacalcarata</name>
    <dbReference type="NCBI Taxonomy" id="392030"/>
    <lineage>
        <taxon>Eukaryota</taxon>
        <taxon>Metazoa</taxon>
        <taxon>Spiralia</taxon>
        <taxon>Gnathifera</taxon>
        <taxon>Rotifera</taxon>
        <taxon>Eurotatoria</taxon>
        <taxon>Bdelloidea</taxon>
        <taxon>Philodinida</taxon>
        <taxon>Philodinidae</taxon>
        <taxon>Rotaria</taxon>
    </lineage>
</organism>
<gene>
    <name evidence="1" type="ORF">OVN521_LOCUS51370</name>
</gene>
<proteinExistence type="predicted"/>
<feature type="non-terminal residue" evidence="1">
    <location>
        <position position="1"/>
    </location>
</feature>
<name>A0A821NDR5_9BILA</name>
<keyword evidence="2" id="KW-1185">Reference proteome</keyword>